<protein>
    <submittedName>
        <fullName evidence="3">TonB-dependent receptor</fullName>
    </submittedName>
</protein>
<keyword evidence="1" id="KW-0472">Membrane</keyword>
<dbReference type="Pfam" id="PF13715">
    <property type="entry name" value="CarbopepD_reg_2"/>
    <property type="match status" value="1"/>
</dbReference>
<comment type="caution">
    <text evidence="3">The sequence shown here is derived from an EMBL/GenBank/DDBJ whole genome shotgun (WGS) entry which is preliminary data.</text>
</comment>
<keyword evidence="3" id="KW-0675">Receptor</keyword>
<keyword evidence="1" id="KW-0812">Transmembrane</keyword>
<dbReference type="AlphaFoldDB" id="A0A395VRN9"/>
<proteinExistence type="inferred from homology"/>
<dbReference type="NCBIfam" id="TIGR04057">
    <property type="entry name" value="SusC_RagA_signa"/>
    <property type="match status" value="1"/>
</dbReference>
<dbReference type="Gene3D" id="2.170.130.10">
    <property type="entry name" value="TonB-dependent receptor, plug domain"/>
    <property type="match status" value="1"/>
</dbReference>
<keyword evidence="1" id="KW-0813">Transport</keyword>
<dbReference type="NCBIfam" id="TIGR04056">
    <property type="entry name" value="OMP_RagA_SusC"/>
    <property type="match status" value="1"/>
</dbReference>
<evidence type="ECO:0000313" key="4">
    <source>
        <dbReference type="Proteomes" id="UP000266492"/>
    </source>
</evidence>
<organism evidence="3 4">
    <name type="scientific">Bacteroides ovatus</name>
    <dbReference type="NCBI Taxonomy" id="28116"/>
    <lineage>
        <taxon>Bacteria</taxon>
        <taxon>Pseudomonadati</taxon>
        <taxon>Bacteroidota</taxon>
        <taxon>Bacteroidia</taxon>
        <taxon>Bacteroidales</taxon>
        <taxon>Bacteroidaceae</taxon>
        <taxon>Bacteroides</taxon>
    </lineage>
</organism>
<keyword evidence="1" id="KW-1134">Transmembrane beta strand</keyword>
<dbReference type="Proteomes" id="UP000266492">
    <property type="component" value="Unassembled WGS sequence"/>
</dbReference>
<gene>
    <name evidence="3" type="ORF">DWX70_21660</name>
</gene>
<dbReference type="Pfam" id="PF07715">
    <property type="entry name" value="Plug"/>
    <property type="match status" value="1"/>
</dbReference>
<evidence type="ECO:0000313" key="3">
    <source>
        <dbReference type="EMBL" id="RGS80373.1"/>
    </source>
</evidence>
<comment type="similarity">
    <text evidence="1">Belongs to the TonB-dependent receptor family.</text>
</comment>
<dbReference type="Gene3D" id="2.60.40.1120">
    <property type="entry name" value="Carboxypeptidase-like, regulatory domain"/>
    <property type="match status" value="1"/>
</dbReference>
<dbReference type="FunFam" id="2.170.130.10:FF:000003">
    <property type="entry name" value="SusC/RagA family TonB-linked outer membrane protein"/>
    <property type="match status" value="1"/>
</dbReference>
<dbReference type="InterPro" id="IPR012910">
    <property type="entry name" value="Plug_dom"/>
</dbReference>
<evidence type="ECO:0000259" key="2">
    <source>
        <dbReference type="Pfam" id="PF07715"/>
    </source>
</evidence>
<keyword evidence="1" id="KW-0998">Cell outer membrane</keyword>
<sequence length="1057" mass="118800">MKTLKFKSFIKAFICIALVFGYPTIGYALGEKPDESHSETEQQPDNANRIRGVVLDSKTNEPIIGASVKLEKVSAVSGTITNADGEFNIACKTGDVLIISYIGYETKKLTVSEQRIYVIELFESTEMLEDVVITAYGTGQKKASLVGSISQVKPTELKVPSSTLSSSFAGRLAGVIAVQRSGEPGADGANFWIRGKSTFSGATDVLIILDGVEISQYQLNRLDPEAIESFSILKDATATALYGTRGANGVMIVTTKSGQNLEKPIINIRVEGSVNQMTNVAEMVGGVEYMQLYNEAASRPGSGALPYSEDKIQGTMKGLNPYLYPNVDWYNEMFKKNSYTQRANFNIRGGSKRVDYFMSGSFRHSDGNLRPLSKKYFSYDNSIKYYNYEFVNNLNVHATSSTKVSLGLNFSIQDWDRPDMNTNDIFGLARVANPVDFPITFPAGAANYDTILWGDKSGGPYDNGYRNPIAEYVTGYRSQFESTITANFKLEQDLGMFIKGLRFSGLFSFKNSSITNINRKGKYNRFEVESYDPATMDYTLRRIGTENSTELQYSRTYNGDRRQYLQAMFEYNRIFSGVHDVNMMLLYNQQQSDNSNPDNFLNSLPQRKQGIAGRMSYSYGGRYLAEANFGYNGSENFAKGHRFGFFPSFAIGYNLSEEKYWAPLSPYVSKLKIRASWGLVGNDNTGMGRFAYLENLSLGAVGSYTMGIDQNVTLSGPQWSRLLNEDLTWEVGEKINLGIDLQLFKALDLTVDIFKETRRNIFINRTTVPNILGMVGTTLSSNLGKMRNEGIDASVDYNKQINKDFYLSFKGTFTYAHNTILERDEPPFREYPNLSSVGHSMGQNLCLVAKGLFPDEETIKNSPVQKLGYAPMPGDIWYVDQPNYLGEYDNVIDNNDRVYMGFPADPEIVYGFGSSMKWKNWDLSFFFQGVARTSLMMSDFHPFGSTTLYGLAKFIAEDRWTEENQNVNAKYPRLTIENNTNNDRASSFWLRDGSFLKLKNAEVGYTYKNMRLYLSGSNLLTFSPFKHWDPEMGGGNGLKYPTQRVFNIGFQMTFNNK</sequence>
<dbReference type="PROSITE" id="PS52016">
    <property type="entry name" value="TONB_DEPENDENT_REC_3"/>
    <property type="match status" value="1"/>
</dbReference>
<accession>A0A395VRN9</accession>
<comment type="subcellular location">
    <subcellularLocation>
        <location evidence="1">Cell outer membrane</location>
        <topology evidence="1">Multi-pass membrane protein</topology>
    </subcellularLocation>
</comment>
<dbReference type="InterPro" id="IPR023996">
    <property type="entry name" value="TonB-dep_OMP_SusC/RagA"/>
</dbReference>
<dbReference type="EMBL" id="QRVZ01000024">
    <property type="protein sequence ID" value="RGS80373.1"/>
    <property type="molecule type" value="Genomic_DNA"/>
</dbReference>
<evidence type="ECO:0000256" key="1">
    <source>
        <dbReference type="PROSITE-ProRule" id="PRU01360"/>
    </source>
</evidence>
<dbReference type="InterPro" id="IPR039426">
    <property type="entry name" value="TonB-dep_rcpt-like"/>
</dbReference>
<dbReference type="SUPFAM" id="SSF49464">
    <property type="entry name" value="Carboxypeptidase regulatory domain-like"/>
    <property type="match status" value="1"/>
</dbReference>
<dbReference type="GO" id="GO:0009279">
    <property type="term" value="C:cell outer membrane"/>
    <property type="evidence" value="ECO:0007669"/>
    <property type="project" value="UniProtKB-SubCell"/>
</dbReference>
<dbReference type="SUPFAM" id="SSF56935">
    <property type="entry name" value="Porins"/>
    <property type="match status" value="1"/>
</dbReference>
<dbReference type="InterPro" id="IPR037066">
    <property type="entry name" value="Plug_dom_sf"/>
</dbReference>
<name>A0A395VRN9_BACOV</name>
<dbReference type="RefSeq" id="WP_118419169.1">
    <property type="nucleotide sequence ID" value="NZ_QRVZ01000024.1"/>
</dbReference>
<reference evidence="3 4" key="1">
    <citation type="submission" date="2018-08" db="EMBL/GenBank/DDBJ databases">
        <title>A genome reference for cultivated species of the human gut microbiota.</title>
        <authorList>
            <person name="Zou Y."/>
            <person name="Xue W."/>
            <person name="Luo G."/>
        </authorList>
    </citation>
    <scope>NUCLEOTIDE SEQUENCE [LARGE SCALE GENOMIC DNA]</scope>
    <source>
        <strain evidence="3 4">AF20-9LB</strain>
    </source>
</reference>
<feature type="domain" description="TonB-dependent receptor plug" evidence="2">
    <location>
        <begin position="143"/>
        <end position="250"/>
    </location>
</feature>
<dbReference type="InterPro" id="IPR023997">
    <property type="entry name" value="TonB-dep_OMP_SusC/RagA_CS"/>
</dbReference>
<dbReference type="InterPro" id="IPR008969">
    <property type="entry name" value="CarboxyPept-like_regulatory"/>
</dbReference>